<gene>
    <name evidence="4" type="ORF">U27_02269</name>
</gene>
<dbReference type="PANTHER" id="PTHR33619">
    <property type="entry name" value="POLYSACCHARIDE EXPORT PROTEIN GFCE-RELATED"/>
    <property type="match status" value="1"/>
</dbReference>
<dbReference type="Gene3D" id="3.30.1950.10">
    <property type="entry name" value="wza like domain"/>
    <property type="match status" value="1"/>
</dbReference>
<keyword evidence="5" id="KW-1185">Reference proteome</keyword>
<evidence type="ECO:0000256" key="2">
    <source>
        <dbReference type="SAM" id="MobiDB-lite"/>
    </source>
</evidence>
<keyword evidence="1" id="KW-0732">Signal</keyword>
<dbReference type="HOGENOM" id="CLU_532836_0_0_0"/>
<dbReference type="AlphaFoldDB" id="A0A0S6WA89"/>
<dbReference type="GO" id="GO:0015159">
    <property type="term" value="F:polysaccharide transmembrane transporter activity"/>
    <property type="evidence" value="ECO:0007669"/>
    <property type="project" value="InterPro"/>
</dbReference>
<accession>A0A0S6WA89</accession>
<sequence length="511" mass="57214">MNMMSHFPFKCIQGMMLDAIHILRWWSVVVVIFLGNSTIVAQEVPVPRGLPGQVASISEREYVIGTYDQLVMSEWQSQSFSTQGTVRTDGKITIAYLGDIQAAGLKVSTFRKNLEVLLQKYLKQPMVNLTVITSGRIRITIMIEGESSQETELPRETKLIEVLRQLVPNLRQIQPSPNLANIKVIGSDQEEYTINGLELLAGKSLHANIRLEWGDQIYIPSQIQPTPVPDARPSRPMIAPGQQAIFSVQGFEEFLQQYPPEIQEKLKALATQPDEQSYMIDLTTLSEEQRQALGDEVLQALELYAVASQQQFTHFTNITLAAISIHLAAKENVEAYLAIPNPVPGQLPTIQRFQEGDIVQQGEVPEEQIVLKEIQDTLNLVILEKGEEQQALQLPPALTQAKLSGIINVGNTKKASFSNLQALNESNRPMKQRMFAEHDKIEEAVEIVKITNEWVLLQKDEQTQLMLLRDSLDRVVPTPIPAPLPSSLEEIPESEFPNIPQETKAVPPSTL</sequence>
<evidence type="ECO:0000313" key="5">
    <source>
        <dbReference type="Proteomes" id="UP000030661"/>
    </source>
</evidence>
<proteinExistence type="predicted"/>
<protein>
    <submittedName>
        <fullName evidence="4">Polysaccharide export protein</fullName>
    </submittedName>
</protein>
<dbReference type="InterPro" id="IPR049712">
    <property type="entry name" value="Poly_export"/>
</dbReference>
<dbReference type="EMBL" id="DF820463">
    <property type="protein sequence ID" value="GAK55435.1"/>
    <property type="molecule type" value="Genomic_DNA"/>
</dbReference>
<feature type="region of interest" description="Disordered" evidence="2">
    <location>
        <begin position="482"/>
        <end position="511"/>
    </location>
</feature>
<organism evidence="4">
    <name type="scientific">Vecturithrix granuli</name>
    <dbReference type="NCBI Taxonomy" id="1499967"/>
    <lineage>
        <taxon>Bacteria</taxon>
        <taxon>Candidatus Moduliflexota</taxon>
        <taxon>Candidatus Vecturitrichia</taxon>
        <taxon>Candidatus Vecturitrichales</taxon>
        <taxon>Candidatus Vecturitrichaceae</taxon>
        <taxon>Candidatus Vecturithrix</taxon>
    </lineage>
</organism>
<feature type="domain" description="Polysaccharide export protein N-terminal" evidence="3">
    <location>
        <begin position="59"/>
        <end position="131"/>
    </location>
</feature>
<dbReference type="Proteomes" id="UP000030661">
    <property type="component" value="Unassembled WGS sequence"/>
</dbReference>
<evidence type="ECO:0000256" key="1">
    <source>
        <dbReference type="ARBA" id="ARBA00022729"/>
    </source>
</evidence>
<dbReference type="eggNOG" id="COG1596">
    <property type="taxonomic scope" value="Bacteria"/>
</dbReference>
<evidence type="ECO:0000313" key="4">
    <source>
        <dbReference type="EMBL" id="GAK55435.1"/>
    </source>
</evidence>
<reference evidence="4" key="1">
    <citation type="journal article" date="2015" name="PeerJ">
        <title>First genomic representation of candidate bacterial phylum KSB3 points to enhanced environmental sensing as a trigger of wastewater bulking.</title>
        <authorList>
            <person name="Sekiguchi Y."/>
            <person name="Ohashi A."/>
            <person name="Parks D.H."/>
            <person name="Yamauchi T."/>
            <person name="Tyson G.W."/>
            <person name="Hugenholtz P."/>
        </authorList>
    </citation>
    <scope>NUCLEOTIDE SEQUENCE [LARGE SCALE GENOMIC DNA]</scope>
</reference>
<dbReference type="InterPro" id="IPR003715">
    <property type="entry name" value="Poly_export_N"/>
</dbReference>
<dbReference type="Pfam" id="PF02563">
    <property type="entry name" value="Poly_export"/>
    <property type="match status" value="1"/>
</dbReference>
<dbReference type="PANTHER" id="PTHR33619:SF3">
    <property type="entry name" value="POLYSACCHARIDE EXPORT PROTEIN GFCE-RELATED"/>
    <property type="match status" value="1"/>
</dbReference>
<evidence type="ECO:0000259" key="3">
    <source>
        <dbReference type="Pfam" id="PF02563"/>
    </source>
</evidence>
<name>A0A0S6WA89_VECG1</name>
<dbReference type="STRING" id="1499967.U27_02269"/>